<dbReference type="STRING" id="331679.IV81_GL001149"/>
<dbReference type="SUPFAM" id="SSF51905">
    <property type="entry name" value="FAD/NAD(P)-binding domain"/>
    <property type="match status" value="2"/>
</dbReference>
<dbReference type="PANTHER" id="PTHR43557">
    <property type="entry name" value="APOPTOSIS-INDUCING FACTOR 1"/>
    <property type="match status" value="1"/>
</dbReference>
<evidence type="ECO:0008006" key="9">
    <source>
        <dbReference type="Google" id="ProtNLM"/>
    </source>
</evidence>
<name>A0A0R2KT37_9LACO</name>
<reference evidence="7 8" key="1">
    <citation type="journal article" date="2015" name="Genome Announc.">
        <title>Expanding the biotechnology potential of lactobacilli through comparative genomics of 213 strains and associated genera.</title>
        <authorList>
            <person name="Sun Z."/>
            <person name="Harris H.M."/>
            <person name="McCann A."/>
            <person name="Guo C."/>
            <person name="Argimon S."/>
            <person name="Zhang W."/>
            <person name="Yang X."/>
            <person name="Jeffery I.B."/>
            <person name="Cooney J.C."/>
            <person name="Kagawa T.F."/>
            <person name="Liu W."/>
            <person name="Song Y."/>
            <person name="Salvetti E."/>
            <person name="Wrobel A."/>
            <person name="Rasinkangas P."/>
            <person name="Parkhill J."/>
            <person name="Rea M.C."/>
            <person name="O'Sullivan O."/>
            <person name="Ritari J."/>
            <person name="Douillard F.P."/>
            <person name="Paul Ross R."/>
            <person name="Yang R."/>
            <person name="Briner A.E."/>
            <person name="Felis G.E."/>
            <person name="de Vos W.M."/>
            <person name="Barrangou R."/>
            <person name="Klaenhammer T.R."/>
            <person name="Caufield P.W."/>
            <person name="Cui Y."/>
            <person name="Zhang H."/>
            <person name="O'Toole P.W."/>
        </authorList>
    </citation>
    <scope>NUCLEOTIDE SEQUENCE [LARGE SCALE GENOMIC DNA]</scope>
    <source>
        <strain evidence="7 8">DSM 18001</strain>
    </source>
</reference>
<dbReference type="InterPro" id="IPR016156">
    <property type="entry name" value="FAD/NAD-linked_Rdtase_dimer_sf"/>
</dbReference>
<dbReference type="InterPro" id="IPR028202">
    <property type="entry name" value="Reductase_C"/>
</dbReference>
<dbReference type="PRINTS" id="PR00368">
    <property type="entry name" value="FADPNR"/>
</dbReference>
<dbReference type="GO" id="GO:0005737">
    <property type="term" value="C:cytoplasm"/>
    <property type="evidence" value="ECO:0007669"/>
    <property type="project" value="TreeGrafter"/>
</dbReference>
<comment type="caution">
    <text evidence="7">The sequence shown here is derived from an EMBL/GenBank/DDBJ whole genome shotgun (WGS) entry which is preliminary data.</text>
</comment>
<dbReference type="Gene3D" id="3.30.390.30">
    <property type="match status" value="1"/>
</dbReference>
<accession>A0A0R2KT37</accession>
<protein>
    <recommendedName>
        <fullName evidence="9">NAD(P)/FAD-dependent oxidoreductase</fullName>
    </recommendedName>
</protein>
<dbReference type="GO" id="GO:0016651">
    <property type="term" value="F:oxidoreductase activity, acting on NAD(P)H"/>
    <property type="evidence" value="ECO:0007669"/>
    <property type="project" value="TreeGrafter"/>
</dbReference>
<dbReference type="InterPro" id="IPR036188">
    <property type="entry name" value="FAD/NAD-bd_sf"/>
</dbReference>
<dbReference type="RefSeq" id="WP_057804360.1">
    <property type="nucleotide sequence ID" value="NZ_JQBX01000032.1"/>
</dbReference>
<dbReference type="Pfam" id="PF14759">
    <property type="entry name" value="Reductase_C"/>
    <property type="match status" value="1"/>
</dbReference>
<keyword evidence="3" id="KW-0274">FAD</keyword>
<evidence type="ECO:0000256" key="3">
    <source>
        <dbReference type="ARBA" id="ARBA00022827"/>
    </source>
</evidence>
<evidence type="ECO:0000256" key="4">
    <source>
        <dbReference type="ARBA" id="ARBA00023002"/>
    </source>
</evidence>
<evidence type="ECO:0000256" key="1">
    <source>
        <dbReference type="ARBA" id="ARBA00001974"/>
    </source>
</evidence>
<evidence type="ECO:0000256" key="2">
    <source>
        <dbReference type="ARBA" id="ARBA00022630"/>
    </source>
</evidence>
<keyword evidence="4" id="KW-0560">Oxidoreductase</keyword>
<dbReference type="InterPro" id="IPR023753">
    <property type="entry name" value="FAD/NAD-binding_dom"/>
</dbReference>
<dbReference type="Pfam" id="PF07992">
    <property type="entry name" value="Pyr_redox_2"/>
    <property type="match status" value="1"/>
</dbReference>
<evidence type="ECO:0000259" key="6">
    <source>
        <dbReference type="Pfam" id="PF14759"/>
    </source>
</evidence>
<dbReference type="PATRIC" id="fig|331679.3.peg.1166"/>
<feature type="domain" description="FAD/NAD(P)-binding" evidence="5">
    <location>
        <begin position="3"/>
        <end position="299"/>
    </location>
</feature>
<evidence type="ECO:0000259" key="5">
    <source>
        <dbReference type="Pfam" id="PF07992"/>
    </source>
</evidence>
<dbReference type="EMBL" id="JQBX01000032">
    <property type="protein sequence ID" value="KRN92594.1"/>
    <property type="molecule type" value="Genomic_DNA"/>
</dbReference>
<keyword evidence="2" id="KW-0285">Flavoprotein</keyword>
<dbReference type="Proteomes" id="UP000051859">
    <property type="component" value="Unassembled WGS sequence"/>
</dbReference>
<keyword evidence="8" id="KW-1185">Reference proteome</keyword>
<dbReference type="InterPro" id="IPR050446">
    <property type="entry name" value="FAD-oxidoreductase/Apoptosis"/>
</dbReference>
<proteinExistence type="predicted"/>
<dbReference type="AlphaFoldDB" id="A0A0R2KT37"/>
<sequence>MYFDIVVVGGSTAGFYLVKELRSEGFSGSIGLIEKEDSLPYNRYKLSKDWMLSDDLNAPVFKPELFFMNNKIKIMLNTEVTSILKDQKKVVTASRKEIEYGKLVIAIGSEPRHLKINHDEAEGVFYLRNYHDALAIKEWSKRVKNVVLIGAGFIGLELTSSLRKRGLNVTVVEYSNHPLGRVVGADVSQYFVDMHQDHNVEFRLGTSVKNIQVNDQNEVKSVVTDSGETIACEMIIIGVGAVPNESITSSPFEFSKNITVNKFNETDVKDIYAVGDCTIWPFRDEMVHVEHWENAQNQGKNLATNLLATHSVPYETIPYFWTDQYDQTFEYLGHAVNWDHTFVRGDLTTRRYTIAYVDKDNVPLAILFANGNDQREDVTELMTKGKAIDQALFEDAGRNLAEI</sequence>
<organism evidence="7 8">
    <name type="scientific">Pediococcus stilesii</name>
    <dbReference type="NCBI Taxonomy" id="331679"/>
    <lineage>
        <taxon>Bacteria</taxon>
        <taxon>Bacillati</taxon>
        <taxon>Bacillota</taxon>
        <taxon>Bacilli</taxon>
        <taxon>Lactobacillales</taxon>
        <taxon>Lactobacillaceae</taxon>
        <taxon>Pediococcus</taxon>
    </lineage>
</organism>
<feature type="domain" description="Reductase C-terminal" evidence="6">
    <location>
        <begin position="319"/>
        <end position="402"/>
    </location>
</feature>
<dbReference type="PRINTS" id="PR00411">
    <property type="entry name" value="PNDRDTASEI"/>
</dbReference>
<dbReference type="Gene3D" id="3.50.50.60">
    <property type="entry name" value="FAD/NAD(P)-binding domain"/>
    <property type="match status" value="2"/>
</dbReference>
<evidence type="ECO:0000313" key="7">
    <source>
        <dbReference type="EMBL" id="KRN92594.1"/>
    </source>
</evidence>
<evidence type="ECO:0000313" key="8">
    <source>
        <dbReference type="Proteomes" id="UP000051859"/>
    </source>
</evidence>
<comment type="cofactor">
    <cofactor evidence="1">
        <name>FAD</name>
        <dbReference type="ChEBI" id="CHEBI:57692"/>
    </cofactor>
</comment>
<dbReference type="SUPFAM" id="SSF55424">
    <property type="entry name" value="FAD/NAD-linked reductases, dimerisation (C-terminal) domain"/>
    <property type="match status" value="1"/>
</dbReference>
<dbReference type="PANTHER" id="PTHR43557:SF2">
    <property type="entry name" value="RIESKE DOMAIN-CONTAINING PROTEIN-RELATED"/>
    <property type="match status" value="1"/>
</dbReference>
<gene>
    <name evidence="7" type="ORF">IV81_GL001149</name>
</gene>